<evidence type="ECO:0000313" key="1">
    <source>
        <dbReference type="EMBL" id="GFP26058.1"/>
    </source>
</evidence>
<gene>
    <name evidence="1" type="ORF">HKBW3S25_01545</name>
</gene>
<dbReference type="AlphaFoldDB" id="A0A6V8P0N6"/>
<evidence type="ECO:0000313" key="2">
    <source>
        <dbReference type="Proteomes" id="UP000543224"/>
    </source>
</evidence>
<name>A0A6V8P0N6_9ACTN</name>
<dbReference type="Proteomes" id="UP000543224">
    <property type="component" value="Unassembled WGS sequence"/>
</dbReference>
<organism evidence="1 2">
    <name type="scientific">Candidatus Hakubella thermalkaliphila</name>
    <dbReference type="NCBI Taxonomy" id="2754717"/>
    <lineage>
        <taxon>Bacteria</taxon>
        <taxon>Bacillati</taxon>
        <taxon>Actinomycetota</taxon>
        <taxon>Actinomycetota incertae sedis</taxon>
        <taxon>Candidatus Hakubellales</taxon>
        <taxon>Candidatus Hakubellaceae</taxon>
        <taxon>Candidatus Hakubella</taxon>
    </lineage>
</organism>
<accession>A0A6V8P0N6</accession>
<protein>
    <submittedName>
        <fullName evidence="1">Uncharacterized protein</fullName>
    </submittedName>
</protein>
<reference evidence="1 2" key="1">
    <citation type="journal article" date="2020" name="Front. Microbiol.">
        <title>Single-cell genomics of novel Actinobacteria with the Wood-Ljungdahl pathway discovered in a serpentinizing system.</title>
        <authorList>
            <person name="Merino N."/>
            <person name="Kawai M."/>
            <person name="Boyd E.S."/>
            <person name="Colman D.R."/>
            <person name="McGlynn S.E."/>
            <person name="Nealson K.H."/>
            <person name="Kurokawa K."/>
            <person name="Hongoh Y."/>
        </authorList>
    </citation>
    <scope>NUCLEOTIDE SEQUENCE [LARGE SCALE GENOMIC DNA]</scope>
    <source>
        <strain evidence="1 2">S25</strain>
    </source>
</reference>
<dbReference type="EMBL" id="BLRX01000343">
    <property type="protein sequence ID" value="GFP26058.1"/>
    <property type="molecule type" value="Genomic_DNA"/>
</dbReference>
<proteinExistence type="predicted"/>
<comment type="caution">
    <text evidence="1">The sequence shown here is derived from an EMBL/GenBank/DDBJ whole genome shotgun (WGS) entry which is preliminary data.</text>
</comment>
<sequence length="79" mass="8439">AIHPTPKGMGFLAGGVVSSPIFGKKGGQVMGINKTRGFLYWLARLLGDVSAVKKGTVGKRVARRLAGRATGKMLRKLFR</sequence>
<feature type="non-terminal residue" evidence="1">
    <location>
        <position position="1"/>
    </location>
</feature>